<feature type="compositionally biased region" description="Polar residues" evidence="1">
    <location>
        <begin position="806"/>
        <end position="816"/>
    </location>
</feature>
<name>A0A6A5W1Q1_9PLEO</name>
<feature type="region of interest" description="Disordered" evidence="1">
    <location>
        <begin position="804"/>
        <end position="856"/>
    </location>
</feature>
<reference evidence="2" key="1">
    <citation type="journal article" date="2020" name="Stud. Mycol.">
        <title>101 Dothideomycetes genomes: a test case for predicting lifestyles and emergence of pathogens.</title>
        <authorList>
            <person name="Haridas S."/>
            <person name="Albert R."/>
            <person name="Binder M."/>
            <person name="Bloem J."/>
            <person name="Labutti K."/>
            <person name="Salamov A."/>
            <person name="Andreopoulos B."/>
            <person name="Baker S."/>
            <person name="Barry K."/>
            <person name="Bills G."/>
            <person name="Bluhm B."/>
            <person name="Cannon C."/>
            <person name="Castanera R."/>
            <person name="Culley D."/>
            <person name="Daum C."/>
            <person name="Ezra D."/>
            <person name="Gonzalez J."/>
            <person name="Henrissat B."/>
            <person name="Kuo A."/>
            <person name="Liang C."/>
            <person name="Lipzen A."/>
            <person name="Lutzoni F."/>
            <person name="Magnuson J."/>
            <person name="Mondo S."/>
            <person name="Nolan M."/>
            <person name="Ohm R."/>
            <person name="Pangilinan J."/>
            <person name="Park H.-J."/>
            <person name="Ramirez L."/>
            <person name="Alfaro M."/>
            <person name="Sun H."/>
            <person name="Tritt A."/>
            <person name="Yoshinaga Y."/>
            <person name="Zwiers L.-H."/>
            <person name="Turgeon B."/>
            <person name="Goodwin S."/>
            <person name="Spatafora J."/>
            <person name="Crous P."/>
            <person name="Grigoriev I."/>
        </authorList>
    </citation>
    <scope>NUCLEOTIDE SEQUENCE</scope>
    <source>
        <strain evidence="2">CBS 123094</strain>
    </source>
</reference>
<evidence type="ECO:0000313" key="3">
    <source>
        <dbReference type="Proteomes" id="UP000799779"/>
    </source>
</evidence>
<feature type="compositionally biased region" description="Polar residues" evidence="1">
    <location>
        <begin position="932"/>
        <end position="945"/>
    </location>
</feature>
<organism evidence="2 3">
    <name type="scientific">Amniculicola lignicola CBS 123094</name>
    <dbReference type="NCBI Taxonomy" id="1392246"/>
    <lineage>
        <taxon>Eukaryota</taxon>
        <taxon>Fungi</taxon>
        <taxon>Dikarya</taxon>
        <taxon>Ascomycota</taxon>
        <taxon>Pezizomycotina</taxon>
        <taxon>Dothideomycetes</taxon>
        <taxon>Pleosporomycetidae</taxon>
        <taxon>Pleosporales</taxon>
        <taxon>Amniculicolaceae</taxon>
        <taxon>Amniculicola</taxon>
    </lineage>
</organism>
<protein>
    <submittedName>
        <fullName evidence="2">Uncharacterized protein</fullName>
    </submittedName>
</protein>
<feature type="region of interest" description="Disordered" evidence="1">
    <location>
        <begin position="907"/>
        <end position="950"/>
    </location>
</feature>
<gene>
    <name evidence="2" type="ORF">P154DRAFT_349590</name>
</gene>
<feature type="compositionally biased region" description="Basic and acidic residues" evidence="1">
    <location>
        <begin position="1000"/>
        <end position="1025"/>
    </location>
</feature>
<sequence length="1032" mass="115851">MEYTYPDPRWSAGGSTSHAHPKLEASTPTTTQSLCELLANVKVEIELRGLPGADRYKATDVYCPEVRRSPTISDHHVSHLDVVSCWKGLSIKYASEIVWWEVLFQEALERMVLSTVLRSFAEHVRESPDLIDETTVIPSLIQFTTAKTSRLIDIDVAKLVNDMMHSHYEAAFKAPSAWFVLSRDLSSMVYNFVRTRDCFLDSYPFPCLEISFSHDHDRSRLLLMGEVNWQPPVINFDNLPVELPAGAEYRITPHFQDLDLGSSLGPRFTSFFAEPTFHTSSKTLPLAWDGNLLAFRAIVPSDKPRSTLKARERDMLLDRTHGSNRHSPDVTTFSATIVRTFPENVRFEQTTRYTLKLDVRYPPNPTPTVPDQSPVSKLGIHYIVPPPSPFNDEKSHCEETVDVFLSPPILDENDTNTPRRESSWLPSYSNTPLSKCGHHSPERVPWYQEEKSSCATLLQLPDHDKSLESRNTSLWSFANTDELKSQVNHLEQNRPPQQAYTQDLKIPRETGYDAESDITMGSDEIAPTDTRQSPDIRPSILSTQVQSYDAMKSDWDQPAQQELTQPASREGIENITPEICSNQRPFDTVQDNFRSHRSPSVSPASARFHECYSPQKRKATKQVPKSIMFENPSVFTSQRLALDKFQHMDLELAAKRQRLDSRVDSGAWESGLDLEMVDADTWSRWDDEEAVSGMNIRTGRLGEASGTSPPTEGQRGWLERLNGLDRGMAIALAPARSNALDGLPRLRKNKSLKRVVVHRRGGGPKAPRCEESVSPPTSLGDSVPVPVNKMPYLVEQRGSVFAESIQPGSQHDNGSSEGLGRSQRTRSAEREMINTQPANPRRSARGTTPNALFNVKAGNPRVDTTFLAATQGAEPKGPPHTHVHDKMMSGGLNNNFGTPYTVGSGRMFRPRPDSRNKEAPPISPIYEPETPKTPSQDEIQRNYSEFQEKGGVGKDIEDLRAKAESKVFESIFLMEDSQEEGGWESESTVPTVTGDGSGEEMGREEMGREEMGREEMGKEERKEMQEVVMADE</sequence>
<feature type="region of interest" description="Disordered" evidence="1">
    <location>
        <begin position="757"/>
        <end position="784"/>
    </location>
</feature>
<proteinExistence type="predicted"/>
<evidence type="ECO:0000256" key="1">
    <source>
        <dbReference type="SAM" id="MobiDB-lite"/>
    </source>
</evidence>
<dbReference type="OrthoDB" id="5330058at2759"/>
<keyword evidence="3" id="KW-1185">Reference proteome</keyword>
<feature type="compositionally biased region" description="Polar residues" evidence="1">
    <location>
        <begin position="424"/>
        <end position="433"/>
    </location>
</feature>
<feature type="region of interest" description="Disordered" evidence="1">
    <location>
        <begin position="1"/>
        <end position="27"/>
    </location>
</feature>
<dbReference type="AlphaFoldDB" id="A0A6A5W1Q1"/>
<accession>A0A6A5W1Q1</accession>
<feature type="region of interest" description="Disordered" evidence="1">
    <location>
        <begin position="408"/>
        <end position="436"/>
    </location>
</feature>
<evidence type="ECO:0000313" key="2">
    <source>
        <dbReference type="EMBL" id="KAF1995224.1"/>
    </source>
</evidence>
<dbReference type="Proteomes" id="UP000799779">
    <property type="component" value="Unassembled WGS sequence"/>
</dbReference>
<feature type="region of interest" description="Disordered" evidence="1">
    <location>
        <begin position="976"/>
        <end position="1032"/>
    </location>
</feature>
<dbReference type="EMBL" id="ML977643">
    <property type="protein sequence ID" value="KAF1995224.1"/>
    <property type="molecule type" value="Genomic_DNA"/>
</dbReference>